<evidence type="ECO:0000256" key="9">
    <source>
        <dbReference type="ARBA" id="ARBA00023004"/>
    </source>
</evidence>
<dbReference type="InterPro" id="IPR007197">
    <property type="entry name" value="rSAM"/>
</dbReference>
<dbReference type="SFLD" id="SFLDG01066">
    <property type="entry name" value="organic_radical-activating_enz"/>
    <property type="match status" value="1"/>
</dbReference>
<dbReference type="SFLD" id="SFLDF00299">
    <property type="entry name" value="anaerobic_ribonucleoside-triph"/>
    <property type="match status" value="1"/>
</dbReference>
<comment type="cofactor">
    <cofactor evidence="1">
        <name>[4Fe-4S] cluster</name>
        <dbReference type="ChEBI" id="CHEBI:49883"/>
    </cofactor>
</comment>
<dbReference type="RefSeq" id="WP_071314787.1">
    <property type="nucleotide sequence ID" value="NZ_MLQQ01000056.1"/>
</dbReference>
<evidence type="ECO:0000256" key="5">
    <source>
        <dbReference type="ARBA" id="ARBA00022485"/>
    </source>
</evidence>
<dbReference type="AlphaFoldDB" id="A0A1S2L790"/>
<keyword evidence="10" id="KW-0411">Iron-sulfur</keyword>
<keyword evidence="8 12" id="KW-0560">Oxidoreductase</keyword>
<dbReference type="CDD" id="cd01335">
    <property type="entry name" value="Radical_SAM"/>
    <property type="match status" value="1"/>
</dbReference>
<dbReference type="Proteomes" id="UP000180098">
    <property type="component" value="Unassembled WGS sequence"/>
</dbReference>
<reference evidence="14 15" key="1">
    <citation type="submission" date="2016-10" db="EMBL/GenBank/DDBJ databases">
        <title>Draft genome sequences of four alkaliphilic bacteria belonging to the Anaerobacillus genus.</title>
        <authorList>
            <person name="Bassil N.M."/>
            <person name="Lloyd J.R."/>
        </authorList>
    </citation>
    <scope>NUCLEOTIDE SEQUENCE [LARGE SCALE GENOMIC DNA]</scope>
    <source>
        <strain evidence="14 15">DSM 15340</strain>
    </source>
</reference>
<evidence type="ECO:0000256" key="3">
    <source>
        <dbReference type="ARBA" id="ARBA00009777"/>
    </source>
</evidence>
<protein>
    <recommendedName>
        <fullName evidence="4 12">Anaerobic ribonucleoside-triphosphate reductase-activating protein</fullName>
        <ecNumber evidence="12">1.97.1.-</ecNumber>
    </recommendedName>
</protein>
<dbReference type="InterPro" id="IPR058240">
    <property type="entry name" value="rSAM_sf"/>
</dbReference>
<name>A0A1S2L790_9BACI</name>
<sequence length="168" mass="19207">MTALNVAGVYHDSISNGEGWRSVLFVSGCPHRCKGCHNPNTWQQEFGSPYNEEEVFEQLTDNELLDGVTFSGGEPFLYTETLLPLARKIKEKGLNIWVYTGYVWEELLEHAENDLCTHQFLETIDVLVDGRFEIQKKDPSLKFRGSRNQRIIDVKASIKEGVLIELEE</sequence>
<dbReference type="Gene3D" id="3.20.20.70">
    <property type="entry name" value="Aldolase class I"/>
    <property type="match status" value="1"/>
</dbReference>
<evidence type="ECO:0000256" key="4">
    <source>
        <dbReference type="ARBA" id="ARBA00014281"/>
    </source>
</evidence>
<evidence type="ECO:0000313" key="15">
    <source>
        <dbReference type="Proteomes" id="UP000180098"/>
    </source>
</evidence>
<comment type="function">
    <text evidence="2 12">Activation of anaerobic ribonucleoside-triphosphate reductase under anaerobic conditions by generation of an organic free radical, using S-adenosylmethionine and reduced flavodoxin as cosubstrates to produce 5'-deoxy-adenosine.</text>
</comment>
<evidence type="ECO:0000313" key="14">
    <source>
        <dbReference type="EMBL" id="OIJ08170.1"/>
    </source>
</evidence>
<dbReference type="PROSITE" id="PS51918">
    <property type="entry name" value="RADICAL_SAM"/>
    <property type="match status" value="1"/>
</dbReference>
<dbReference type="PANTHER" id="PTHR30352:SF2">
    <property type="entry name" value="ANAEROBIC RIBONUCLEOSIDE-TRIPHOSPHATE REDUCTASE-ACTIVATING PROTEIN"/>
    <property type="match status" value="1"/>
</dbReference>
<evidence type="ECO:0000256" key="2">
    <source>
        <dbReference type="ARBA" id="ARBA00003852"/>
    </source>
</evidence>
<dbReference type="PIRSF" id="PIRSF000368">
    <property type="entry name" value="NrdG"/>
    <property type="match status" value="1"/>
</dbReference>
<keyword evidence="9" id="KW-0408">Iron</keyword>
<keyword evidence="7" id="KW-0479">Metal-binding</keyword>
<keyword evidence="5" id="KW-0004">4Fe-4S</keyword>
<evidence type="ECO:0000256" key="11">
    <source>
        <dbReference type="ARBA" id="ARBA00047365"/>
    </source>
</evidence>
<dbReference type="PROSITE" id="PS01087">
    <property type="entry name" value="RADICAL_ACTIVATING"/>
    <property type="match status" value="1"/>
</dbReference>
<dbReference type="GO" id="GO:0043365">
    <property type="term" value="F:[formate-C-acetyltransferase]-activating enzyme activity"/>
    <property type="evidence" value="ECO:0007669"/>
    <property type="project" value="InterPro"/>
</dbReference>
<proteinExistence type="inferred from homology"/>
<dbReference type="GO" id="GO:0004748">
    <property type="term" value="F:ribonucleoside-diphosphate reductase activity, thioredoxin disulfide as acceptor"/>
    <property type="evidence" value="ECO:0007669"/>
    <property type="project" value="TreeGrafter"/>
</dbReference>
<evidence type="ECO:0000256" key="12">
    <source>
        <dbReference type="PIRNR" id="PIRNR000368"/>
    </source>
</evidence>
<dbReference type="InterPro" id="IPR001989">
    <property type="entry name" value="Radical_activat_CS"/>
</dbReference>
<evidence type="ECO:0000256" key="1">
    <source>
        <dbReference type="ARBA" id="ARBA00001966"/>
    </source>
</evidence>
<organism evidence="14 15">
    <name type="scientific">Anaerobacillus arseniciselenatis</name>
    <dbReference type="NCBI Taxonomy" id="85682"/>
    <lineage>
        <taxon>Bacteria</taxon>
        <taxon>Bacillati</taxon>
        <taxon>Bacillota</taxon>
        <taxon>Bacilli</taxon>
        <taxon>Bacillales</taxon>
        <taxon>Bacillaceae</taxon>
        <taxon>Anaerobacillus</taxon>
    </lineage>
</organism>
<gene>
    <name evidence="14" type="ORF">BKP35_18080</name>
</gene>
<evidence type="ECO:0000256" key="8">
    <source>
        <dbReference type="ARBA" id="ARBA00023002"/>
    </source>
</evidence>
<evidence type="ECO:0000256" key="7">
    <source>
        <dbReference type="ARBA" id="ARBA00022723"/>
    </source>
</evidence>
<dbReference type="GO" id="GO:0046872">
    <property type="term" value="F:metal ion binding"/>
    <property type="evidence" value="ECO:0007669"/>
    <property type="project" value="UniProtKB-KW"/>
</dbReference>
<comment type="catalytic activity">
    <reaction evidence="11">
        <text>glycyl-[protein] + reduced [flavodoxin] + S-adenosyl-L-methionine = glycin-2-yl radical-[protein] + semiquinone [flavodoxin] + 5'-deoxyadenosine + L-methionine + H(+)</text>
        <dbReference type="Rhea" id="RHEA:61976"/>
        <dbReference type="Rhea" id="RHEA-COMP:10622"/>
        <dbReference type="Rhea" id="RHEA-COMP:14480"/>
        <dbReference type="Rhea" id="RHEA-COMP:15993"/>
        <dbReference type="Rhea" id="RHEA-COMP:15994"/>
        <dbReference type="ChEBI" id="CHEBI:15378"/>
        <dbReference type="ChEBI" id="CHEBI:17319"/>
        <dbReference type="ChEBI" id="CHEBI:29947"/>
        <dbReference type="ChEBI" id="CHEBI:32722"/>
        <dbReference type="ChEBI" id="CHEBI:57618"/>
        <dbReference type="ChEBI" id="CHEBI:57844"/>
        <dbReference type="ChEBI" id="CHEBI:59789"/>
        <dbReference type="ChEBI" id="CHEBI:140311"/>
    </reaction>
</comment>
<feature type="domain" description="Radical SAM core" evidence="13">
    <location>
        <begin position="15"/>
        <end position="168"/>
    </location>
</feature>
<dbReference type="SUPFAM" id="SSF102114">
    <property type="entry name" value="Radical SAM enzymes"/>
    <property type="match status" value="1"/>
</dbReference>
<dbReference type="NCBIfam" id="TIGR02491">
    <property type="entry name" value="NrdG"/>
    <property type="match status" value="1"/>
</dbReference>
<accession>A0A1S2L790</accession>
<evidence type="ECO:0000259" key="13">
    <source>
        <dbReference type="PROSITE" id="PS51918"/>
    </source>
</evidence>
<dbReference type="Pfam" id="PF13353">
    <property type="entry name" value="Fer4_12"/>
    <property type="match status" value="1"/>
</dbReference>
<dbReference type="SFLD" id="SFLDS00029">
    <property type="entry name" value="Radical_SAM"/>
    <property type="match status" value="1"/>
</dbReference>
<dbReference type="SFLD" id="SFLDG01063">
    <property type="entry name" value="activating_enzymes__group_1"/>
    <property type="match status" value="1"/>
</dbReference>
<keyword evidence="15" id="KW-1185">Reference proteome</keyword>
<dbReference type="InterPro" id="IPR012837">
    <property type="entry name" value="NrdG"/>
</dbReference>
<dbReference type="EC" id="1.97.1.-" evidence="12"/>
<dbReference type="InterPro" id="IPR013785">
    <property type="entry name" value="Aldolase_TIM"/>
</dbReference>
<evidence type="ECO:0000256" key="10">
    <source>
        <dbReference type="ARBA" id="ARBA00023014"/>
    </source>
</evidence>
<dbReference type="GO" id="GO:0051539">
    <property type="term" value="F:4 iron, 4 sulfur cluster binding"/>
    <property type="evidence" value="ECO:0007669"/>
    <property type="project" value="UniProtKB-KW"/>
</dbReference>
<dbReference type="PANTHER" id="PTHR30352">
    <property type="entry name" value="PYRUVATE FORMATE-LYASE-ACTIVATING ENZYME"/>
    <property type="match status" value="1"/>
</dbReference>
<dbReference type="InterPro" id="IPR034457">
    <property type="entry name" value="Organic_radical-activating"/>
</dbReference>
<dbReference type="EMBL" id="MLQQ01000056">
    <property type="protein sequence ID" value="OIJ08170.1"/>
    <property type="molecule type" value="Genomic_DNA"/>
</dbReference>
<comment type="caution">
    <text evidence="14">The sequence shown here is derived from an EMBL/GenBank/DDBJ whole genome shotgun (WGS) entry which is preliminary data.</text>
</comment>
<evidence type="ECO:0000256" key="6">
    <source>
        <dbReference type="ARBA" id="ARBA00022691"/>
    </source>
</evidence>
<keyword evidence="6" id="KW-0949">S-adenosyl-L-methionine</keyword>
<comment type="similarity">
    <text evidence="3 12">Belongs to the organic radical-activating enzymes family.</text>
</comment>